<keyword evidence="6 11" id="KW-0378">Hydrolase</keyword>
<keyword evidence="9 11" id="KW-0482">Metalloprotease</keyword>
<evidence type="ECO:0000256" key="9">
    <source>
        <dbReference type="ARBA" id="ARBA00023049"/>
    </source>
</evidence>
<dbReference type="EC" id="3.4.24.-" evidence="11"/>
<dbReference type="GO" id="GO:0008270">
    <property type="term" value="F:zinc ion binding"/>
    <property type="evidence" value="ECO:0007669"/>
    <property type="project" value="UniProtKB-UniRule"/>
</dbReference>
<keyword evidence="5 11" id="KW-0479">Metal-binding</keyword>
<keyword evidence="8 11" id="KW-1133">Transmembrane helix</keyword>
<dbReference type="InterPro" id="IPR001915">
    <property type="entry name" value="Peptidase_M48"/>
</dbReference>
<keyword evidence="7 11" id="KW-0862">Zinc</keyword>
<keyword evidence="3 11" id="KW-0645">Protease</keyword>
<evidence type="ECO:0000256" key="8">
    <source>
        <dbReference type="ARBA" id="ARBA00022989"/>
    </source>
</evidence>
<dbReference type="OrthoDB" id="15218at2"/>
<feature type="transmembrane region" description="Helical" evidence="11">
    <location>
        <begin position="177"/>
        <end position="199"/>
    </location>
</feature>
<evidence type="ECO:0000313" key="14">
    <source>
        <dbReference type="Proteomes" id="UP000214880"/>
    </source>
</evidence>
<feature type="binding site" evidence="11">
    <location>
        <position position="130"/>
    </location>
    <ligand>
        <name>Zn(2+)</name>
        <dbReference type="ChEBI" id="CHEBI:29105"/>
        <note>catalytic</note>
    </ligand>
</feature>
<dbReference type="STRING" id="146817.SAMN04488502_11039"/>
<dbReference type="GO" id="GO:0006508">
    <property type="term" value="P:proteolysis"/>
    <property type="evidence" value="ECO:0007669"/>
    <property type="project" value="UniProtKB-KW"/>
</dbReference>
<evidence type="ECO:0000259" key="12">
    <source>
        <dbReference type="Pfam" id="PF01435"/>
    </source>
</evidence>
<evidence type="ECO:0000256" key="6">
    <source>
        <dbReference type="ARBA" id="ARBA00022801"/>
    </source>
</evidence>
<comment type="subcellular location">
    <subcellularLocation>
        <location evidence="11">Cell membrane</location>
        <topology evidence="11">Multi-pass membrane protein</topology>
    </subcellularLocation>
</comment>
<dbReference type="Gene3D" id="3.30.2010.10">
    <property type="entry name" value="Metalloproteases ('zincins'), catalytic domain"/>
    <property type="match status" value="1"/>
</dbReference>
<reference evidence="13 14" key="1">
    <citation type="submission" date="2016-10" db="EMBL/GenBank/DDBJ databases">
        <authorList>
            <person name="de Groot N.N."/>
        </authorList>
    </citation>
    <scope>NUCLEOTIDE SEQUENCE [LARGE SCALE GENOMIC DNA]</scope>
    <source>
        <strain evidence="13 14">DSM 1736</strain>
    </source>
</reference>
<evidence type="ECO:0000256" key="2">
    <source>
        <dbReference type="ARBA" id="ARBA00022475"/>
    </source>
</evidence>
<dbReference type="InterPro" id="IPR050083">
    <property type="entry name" value="HtpX_protease"/>
</dbReference>
<dbReference type="Proteomes" id="UP000214880">
    <property type="component" value="Unassembled WGS sequence"/>
</dbReference>
<dbReference type="GO" id="GO:0004222">
    <property type="term" value="F:metalloendopeptidase activity"/>
    <property type="evidence" value="ECO:0007669"/>
    <property type="project" value="UniProtKB-UniRule"/>
</dbReference>
<dbReference type="GO" id="GO:0005886">
    <property type="term" value="C:plasma membrane"/>
    <property type="evidence" value="ECO:0007669"/>
    <property type="project" value="UniProtKB-SubCell"/>
</dbReference>
<dbReference type="HAMAP" id="MF_00188">
    <property type="entry name" value="Pept_M48_protease_HtpX"/>
    <property type="match status" value="1"/>
</dbReference>
<comment type="similarity">
    <text evidence="1 11">Belongs to the peptidase M48B family.</text>
</comment>
<gene>
    <name evidence="11" type="primary">htpX</name>
    <name evidence="13" type="ORF">SAMN04488502_11039</name>
</gene>
<dbReference type="NCBIfam" id="NF002826">
    <property type="entry name" value="PRK03001.1"/>
    <property type="match status" value="1"/>
</dbReference>
<evidence type="ECO:0000256" key="3">
    <source>
        <dbReference type="ARBA" id="ARBA00022670"/>
    </source>
</evidence>
<keyword evidence="10 11" id="KW-0472">Membrane</keyword>
<accession>A0A1G9XT86</accession>
<evidence type="ECO:0000256" key="11">
    <source>
        <dbReference type="HAMAP-Rule" id="MF_00188"/>
    </source>
</evidence>
<feature type="active site" evidence="11">
    <location>
        <position position="131"/>
    </location>
</feature>
<evidence type="ECO:0000256" key="4">
    <source>
        <dbReference type="ARBA" id="ARBA00022692"/>
    </source>
</evidence>
<comment type="cofactor">
    <cofactor evidence="11">
        <name>Zn(2+)</name>
        <dbReference type="ChEBI" id="CHEBI:29105"/>
    </cofactor>
    <text evidence="11">Binds 1 zinc ion per subunit.</text>
</comment>
<name>A0A1G9XT86_9FIRM</name>
<dbReference type="RefSeq" id="WP_092074518.1">
    <property type="nucleotide sequence ID" value="NZ_FNHB01000010.1"/>
</dbReference>
<keyword evidence="4 11" id="KW-0812">Transmembrane</keyword>
<feature type="binding site" evidence="11">
    <location>
        <position position="204"/>
    </location>
    <ligand>
        <name>Zn(2+)</name>
        <dbReference type="ChEBI" id="CHEBI:29105"/>
        <note>catalytic</note>
    </ligand>
</feature>
<dbReference type="PANTHER" id="PTHR43221:SF2">
    <property type="entry name" value="PROTEASE HTPX HOMOLOG"/>
    <property type="match status" value="1"/>
</dbReference>
<feature type="binding site" evidence="11">
    <location>
        <position position="134"/>
    </location>
    <ligand>
        <name>Zn(2+)</name>
        <dbReference type="ChEBI" id="CHEBI:29105"/>
        <note>catalytic</note>
    </ligand>
</feature>
<evidence type="ECO:0000256" key="10">
    <source>
        <dbReference type="ARBA" id="ARBA00023136"/>
    </source>
</evidence>
<keyword evidence="13" id="KW-0346">Stress response</keyword>
<dbReference type="Pfam" id="PF01435">
    <property type="entry name" value="Peptidase_M48"/>
    <property type="match status" value="1"/>
</dbReference>
<sequence length="283" mass="30283">MNTVKTTILLAALTGLLVAVGGAFGGKSGATLMLLVSFAMNFGSYWYSDKIVLKMYKARPVTPEQAPDLYKMVARLTQRAKMPMPKVYIIDSEVPNAFATGRNPENGVVAVTTGIMRALNYDELEGVVAHELAHIKNRDTLISTVVASIAGVISWIGTMAQWAAIFGSNRDDEEGGGIAGLIFTIVVAPLAATLIQLGISRSREFEADQSGGQISGNPLALASALQKIEHYAKHAVMQQATPATSHMFIINPLSGVRGTINSLFSTHPTTAQRVAKLQEQARK</sequence>
<dbReference type="AlphaFoldDB" id="A0A1G9XT86"/>
<protein>
    <recommendedName>
        <fullName evidence="11">Protease HtpX homolog</fullName>
        <ecNumber evidence="11">3.4.24.-</ecNumber>
    </recommendedName>
</protein>
<evidence type="ECO:0000256" key="7">
    <source>
        <dbReference type="ARBA" id="ARBA00022833"/>
    </source>
</evidence>
<dbReference type="CDD" id="cd07336">
    <property type="entry name" value="M48B_HtpX_like"/>
    <property type="match status" value="1"/>
</dbReference>
<feature type="domain" description="Peptidase M48" evidence="12">
    <location>
        <begin position="64"/>
        <end position="280"/>
    </location>
</feature>
<feature type="transmembrane region" description="Helical" evidence="11">
    <location>
        <begin position="31"/>
        <end position="48"/>
    </location>
</feature>
<organism evidence="13 14">
    <name type="scientific">Dendrosporobacter quercicolus</name>
    <dbReference type="NCBI Taxonomy" id="146817"/>
    <lineage>
        <taxon>Bacteria</taxon>
        <taxon>Bacillati</taxon>
        <taxon>Bacillota</taxon>
        <taxon>Negativicutes</taxon>
        <taxon>Selenomonadales</taxon>
        <taxon>Sporomusaceae</taxon>
        <taxon>Dendrosporobacter</taxon>
    </lineage>
</organism>
<proteinExistence type="inferred from homology"/>
<keyword evidence="14" id="KW-1185">Reference proteome</keyword>
<keyword evidence="2 11" id="KW-1003">Cell membrane</keyword>
<evidence type="ECO:0000313" key="13">
    <source>
        <dbReference type="EMBL" id="SDN00007.1"/>
    </source>
</evidence>
<dbReference type="EMBL" id="FNHB01000010">
    <property type="protein sequence ID" value="SDN00007.1"/>
    <property type="molecule type" value="Genomic_DNA"/>
</dbReference>
<feature type="transmembrane region" description="Helical" evidence="11">
    <location>
        <begin position="141"/>
        <end position="165"/>
    </location>
</feature>
<evidence type="ECO:0000256" key="1">
    <source>
        <dbReference type="ARBA" id="ARBA00009779"/>
    </source>
</evidence>
<dbReference type="PANTHER" id="PTHR43221">
    <property type="entry name" value="PROTEASE HTPX"/>
    <property type="match status" value="1"/>
</dbReference>
<dbReference type="InterPro" id="IPR022919">
    <property type="entry name" value="Pept_M48_protease_HtpX"/>
</dbReference>
<evidence type="ECO:0000256" key="5">
    <source>
        <dbReference type="ARBA" id="ARBA00022723"/>
    </source>
</evidence>